<reference evidence="2" key="1">
    <citation type="submission" date="2021-01" db="UniProtKB">
        <authorList>
            <consortium name="EnsemblPlants"/>
        </authorList>
    </citation>
    <scope>IDENTIFICATION</scope>
</reference>
<feature type="region of interest" description="Disordered" evidence="1">
    <location>
        <begin position="1"/>
        <end position="42"/>
    </location>
</feature>
<sequence length="57" mass="6314">MSGQNFIDNGEVVKSSGVRQAKRRKTETISNPDKDQIVPFKDFTTEADSKDVALNLS</sequence>
<dbReference type="AlphaFoldDB" id="A0A7N0V691"/>
<proteinExistence type="predicted"/>
<name>A0A7N0V691_KALFE</name>
<organism evidence="2 3">
    <name type="scientific">Kalanchoe fedtschenkoi</name>
    <name type="common">Lavender scallops</name>
    <name type="synonym">South American air plant</name>
    <dbReference type="NCBI Taxonomy" id="63787"/>
    <lineage>
        <taxon>Eukaryota</taxon>
        <taxon>Viridiplantae</taxon>
        <taxon>Streptophyta</taxon>
        <taxon>Embryophyta</taxon>
        <taxon>Tracheophyta</taxon>
        <taxon>Spermatophyta</taxon>
        <taxon>Magnoliopsida</taxon>
        <taxon>eudicotyledons</taxon>
        <taxon>Gunneridae</taxon>
        <taxon>Pentapetalae</taxon>
        <taxon>Saxifragales</taxon>
        <taxon>Crassulaceae</taxon>
        <taxon>Kalanchoe</taxon>
    </lineage>
</organism>
<evidence type="ECO:0000256" key="1">
    <source>
        <dbReference type="SAM" id="MobiDB-lite"/>
    </source>
</evidence>
<protein>
    <submittedName>
        <fullName evidence="2">Uncharacterized protein</fullName>
    </submittedName>
</protein>
<dbReference type="Gramene" id="Kaladp0152s0002.1.v1.1">
    <property type="protein sequence ID" value="Kaladp0152s0002.1.v1.1"/>
    <property type="gene ID" value="Kaladp0152s0002.v1.1"/>
</dbReference>
<keyword evidence="3" id="KW-1185">Reference proteome</keyword>
<evidence type="ECO:0000313" key="2">
    <source>
        <dbReference type="EnsemblPlants" id="Kaladp0152s0002.1.v1.1"/>
    </source>
</evidence>
<accession>A0A7N0V691</accession>
<dbReference type="Proteomes" id="UP000594263">
    <property type="component" value="Unplaced"/>
</dbReference>
<dbReference type="EnsemblPlants" id="Kaladp0152s0002.1.v1.1">
    <property type="protein sequence ID" value="Kaladp0152s0002.1.v1.1"/>
    <property type="gene ID" value="Kaladp0152s0002.v1.1"/>
</dbReference>
<evidence type="ECO:0000313" key="3">
    <source>
        <dbReference type="Proteomes" id="UP000594263"/>
    </source>
</evidence>